<dbReference type="GO" id="GO:0034045">
    <property type="term" value="C:phagophore assembly site membrane"/>
    <property type="evidence" value="ECO:0007669"/>
    <property type="project" value="UniProtKB-SubCell"/>
</dbReference>
<keyword evidence="7 10" id="KW-0072">Autophagy</keyword>
<reference evidence="11 12" key="1">
    <citation type="journal article" date="2023" name="Life. Sci Alliance">
        <title>Evolutionary insights into 3D genome organization and epigenetic landscape of Vigna mungo.</title>
        <authorList>
            <person name="Junaid A."/>
            <person name="Singh B."/>
            <person name="Bhatia S."/>
        </authorList>
    </citation>
    <scope>NUCLEOTIDE SEQUENCE [LARGE SCALE GENOMIC DNA]</scope>
    <source>
        <strain evidence="11">Urdbean</strain>
    </source>
</reference>
<dbReference type="Proteomes" id="UP001374535">
    <property type="component" value="Chromosome 9"/>
</dbReference>
<comment type="subcellular location">
    <subcellularLocation>
        <location evidence="1 10">Preautophagosomal structure membrane</location>
        <topology evidence="1 10">Multi-pass membrane protein</topology>
    </subcellularLocation>
</comment>
<keyword evidence="12" id="KW-1185">Reference proteome</keyword>
<dbReference type="GO" id="GO:0005776">
    <property type="term" value="C:autophagosome"/>
    <property type="evidence" value="ECO:0007669"/>
    <property type="project" value="TreeGrafter"/>
</dbReference>
<dbReference type="Pfam" id="PF04109">
    <property type="entry name" value="ATG9"/>
    <property type="match status" value="1"/>
</dbReference>
<dbReference type="GO" id="GO:0006869">
    <property type="term" value="P:lipid transport"/>
    <property type="evidence" value="ECO:0007669"/>
    <property type="project" value="UniProtKB-KW"/>
</dbReference>
<dbReference type="GO" id="GO:0000422">
    <property type="term" value="P:autophagy of mitochondrion"/>
    <property type="evidence" value="ECO:0007669"/>
    <property type="project" value="TreeGrafter"/>
</dbReference>
<comment type="function">
    <text evidence="10">Phospholipid scramblase involved in autophagy. Cycles between the preautophagosomal structure/phagophore assembly site (PAS) and the cytoplasmic vesicle pool and supplies membrane for the growing autophagosome. Lipid scramblase activity plays a key role in preautophagosomal structure/phagophore assembly by distributing the phospholipids that arrive through ATG2 from the cytoplasmic to the luminal leaflet of the bilayer, thereby driving autophagosomal membrane expansion.</text>
</comment>
<dbReference type="EMBL" id="CP144692">
    <property type="protein sequence ID" value="WVY95963.1"/>
    <property type="molecule type" value="Genomic_DNA"/>
</dbReference>
<dbReference type="AlphaFoldDB" id="A0AAQ3MS54"/>
<evidence type="ECO:0000256" key="5">
    <source>
        <dbReference type="ARBA" id="ARBA00022692"/>
    </source>
</evidence>
<feature type="transmembrane region" description="Helical" evidence="10">
    <location>
        <begin position="116"/>
        <end position="140"/>
    </location>
</feature>
<evidence type="ECO:0000256" key="10">
    <source>
        <dbReference type="RuleBase" id="RU364027"/>
    </source>
</evidence>
<evidence type="ECO:0000256" key="2">
    <source>
        <dbReference type="ARBA" id="ARBA00006185"/>
    </source>
</evidence>
<evidence type="ECO:0000256" key="4">
    <source>
        <dbReference type="ARBA" id="ARBA00022448"/>
    </source>
</evidence>
<organism evidence="11 12">
    <name type="scientific">Vigna mungo</name>
    <name type="common">Black gram</name>
    <name type="synonym">Phaseolus mungo</name>
    <dbReference type="NCBI Taxonomy" id="3915"/>
    <lineage>
        <taxon>Eukaryota</taxon>
        <taxon>Viridiplantae</taxon>
        <taxon>Streptophyta</taxon>
        <taxon>Embryophyta</taxon>
        <taxon>Tracheophyta</taxon>
        <taxon>Spermatophyta</taxon>
        <taxon>Magnoliopsida</taxon>
        <taxon>eudicotyledons</taxon>
        <taxon>Gunneridae</taxon>
        <taxon>Pentapetalae</taxon>
        <taxon>rosids</taxon>
        <taxon>fabids</taxon>
        <taxon>Fabales</taxon>
        <taxon>Fabaceae</taxon>
        <taxon>Papilionoideae</taxon>
        <taxon>50 kb inversion clade</taxon>
        <taxon>NPAAA clade</taxon>
        <taxon>indigoferoid/millettioid clade</taxon>
        <taxon>Phaseoleae</taxon>
        <taxon>Vigna</taxon>
    </lineage>
</organism>
<dbReference type="InterPro" id="IPR007241">
    <property type="entry name" value="Autophagy-rel_prot_9"/>
</dbReference>
<dbReference type="GO" id="GO:0034727">
    <property type="term" value="P:piecemeal microautophagy of the nucleus"/>
    <property type="evidence" value="ECO:0007669"/>
    <property type="project" value="TreeGrafter"/>
</dbReference>
<evidence type="ECO:0000256" key="3">
    <source>
        <dbReference type="ARBA" id="ARBA00018074"/>
    </source>
</evidence>
<protein>
    <recommendedName>
        <fullName evidence="3 10">Autophagy-related protein 9</fullName>
    </recommendedName>
</protein>
<gene>
    <name evidence="11" type="ORF">V8G54_028114</name>
</gene>
<evidence type="ECO:0000256" key="9">
    <source>
        <dbReference type="ARBA" id="ARBA00023136"/>
    </source>
</evidence>
<dbReference type="GO" id="GO:0061709">
    <property type="term" value="P:reticulophagy"/>
    <property type="evidence" value="ECO:0007669"/>
    <property type="project" value="TreeGrafter"/>
</dbReference>
<keyword evidence="6 10" id="KW-1133">Transmembrane helix</keyword>
<evidence type="ECO:0000313" key="12">
    <source>
        <dbReference type="Proteomes" id="UP001374535"/>
    </source>
</evidence>
<name>A0AAQ3MS54_VIGMU</name>
<keyword evidence="5 10" id="KW-0812">Transmembrane</keyword>
<dbReference type="GO" id="GO:0034497">
    <property type="term" value="P:protein localization to phagophore assembly site"/>
    <property type="evidence" value="ECO:0007669"/>
    <property type="project" value="TreeGrafter"/>
</dbReference>
<evidence type="ECO:0000256" key="6">
    <source>
        <dbReference type="ARBA" id="ARBA00022989"/>
    </source>
</evidence>
<comment type="caution">
    <text evidence="10">Lacks conserved residue(s) required for the propagation of feature annotation.</text>
</comment>
<keyword evidence="8 10" id="KW-0445">Lipid transport</keyword>
<dbReference type="PANTHER" id="PTHR13038:SF10">
    <property type="entry name" value="AUTOPHAGY-RELATED PROTEIN 9"/>
    <property type="match status" value="1"/>
</dbReference>
<proteinExistence type="inferred from homology"/>
<evidence type="ECO:0000256" key="1">
    <source>
        <dbReference type="ARBA" id="ARBA00004511"/>
    </source>
</evidence>
<comment type="similarity">
    <text evidence="2 10">Belongs to the ATG9 family.</text>
</comment>
<sequence length="810" mass="93128">MSWATILEKIVHLQKSQRLCVVKNLSAHDIVMRLMRKDNYLIGMVNKGVLTFPISKWVPGAGSTVKYGADGTEYRLILPRTLELALHWCILQSMFDRNFCVRMSFVSDSKTLKRRLMVVGSAMLLFSPFLIIFMLSHLFLRYAEQFYNQPSTISSRRWSNLSQWVFREFNEVDHLFKHRINNGVSHASIYMKQFPSPIKSIIAKFISFVSGGFVAILIILAFLEESLLEGHILGRNLLWYAAIFGAITALKRVAFTDNEVLVTDPEGAMSMVVDHTHYMPKRWRGKESTEMVRNEFETLFQYSGMMLLEEMASILVTPFLLLFVVPERVDDILQFIENFTVYVEGVGDVCSFSVFNFQEYGNSSYGSPFNVPRSQRSSQGKLEKSFLSFHSSYPFWEPNAKGKQFLQNLRTFRDKKLADHVKRHGFVPLKTWRDHTTMRSYTDRNSFTSREMSHGTFVTGNHLGSLLVTESSNRDNIPYLLDWYYISQPRYATLRHVSTNRFEVTQHHSPDRMLPISEENKHDYDEHMNKFCNERADLGASTSSFIFWESLIEDPHSIDVSRTIKSRWWERSQPRNEDSQISFLEPPDFNHQRTCNYHDKFSDRGSEDQGQENLCQGPHDSTSFLEPQDLNQQTTYYCHDKFSDKGSEDHDEEQYLFGGDYYELPNMAEADNLDAGELNLHFGESSPKKSHCKLKPAASLETLAFVFAIALGLAFAIVLHCISLLHVFVLSNVVVFVELLCEMAGSGNYGSLTKLKRKVVVLEAELAEEKARRRTTEDVDLIPGRDVYQSTSIEDVCQDGVTKALQEQSA</sequence>
<keyword evidence="9 10" id="KW-0472">Membrane</keyword>
<keyword evidence="4 10" id="KW-0813">Transport</keyword>
<evidence type="ECO:0000313" key="11">
    <source>
        <dbReference type="EMBL" id="WVY95963.1"/>
    </source>
</evidence>
<evidence type="ECO:0000256" key="8">
    <source>
        <dbReference type="ARBA" id="ARBA00023055"/>
    </source>
</evidence>
<feature type="transmembrane region" description="Helical" evidence="10">
    <location>
        <begin position="698"/>
        <end position="718"/>
    </location>
</feature>
<evidence type="ECO:0000256" key="7">
    <source>
        <dbReference type="ARBA" id="ARBA00023006"/>
    </source>
</evidence>
<accession>A0AAQ3MS54</accession>
<dbReference type="PANTHER" id="PTHR13038">
    <property type="entry name" value="APG9 AUTOPHAGY 9"/>
    <property type="match status" value="1"/>
</dbReference>
<feature type="transmembrane region" description="Helical" evidence="10">
    <location>
        <begin position="201"/>
        <end position="224"/>
    </location>
</feature>